<gene>
    <name evidence="3" type="ORF">GCM10020369_44300</name>
</gene>
<reference evidence="4" key="1">
    <citation type="journal article" date="2019" name="Int. J. Syst. Evol. Microbiol.">
        <title>The Global Catalogue of Microorganisms (GCM) 10K type strain sequencing project: providing services to taxonomists for standard genome sequencing and annotation.</title>
        <authorList>
            <consortium name="The Broad Institute Genomics Platform"/>
            <consortium name="The Broad Institute Genome Sequencing Center for Infectious Disease"/>
            <person name="Wu L."/>
            <person name="Ma J."/>
        </authorList>
    </citation>
    <scope>NUCLEOTIDE SEQUENCE [LARGE SCALE GENOMIC DNA]</scope>
    <source>
        <strain evidence="4">JCM 9458</strain>
    </source>
</reference>
<keyword evidence="2" id="KW-0732">Signal</keyword>
<accession>A0ABP6T133</accession>
<proteinExistence type="predicted"/>
<feature type="region of interest" description="Disordered" evidence="1">
    <location>
        <begin position="63"/>
        <end position="109"/>
    </location>
</feature>
<evidence type="ECO:0008006" key="5">
    <source>
        <dbReference type="Google" id="ProtNLM"/>
    </source>
</evidence>
<evidence type="ECO:0000256" key="1">
    <source>
        <dbReference type="SAM" id="MobiDB-lite"/>
    </source>
</evidence>
<name>A0ABP6T133_9ACTN</name>
<evidence type="ECO:0000313" key="3">
    <source>
        <dbReference type="EMBL" id="GAA3390419.1"/>
    </source>
</evidence>
<feature type="compositionally biased region" description="Low complexity" evidence="1">
    <location>
        <begin position="98"/>
        <end position="109"/>
    </location>
</feature>
<dbReference type="EMBL" id="BAAAYN010000028">
    <property type="protein sequence ID" value="GAA3390419.1"/>
    <property type="molecule type" value="Genomic_DNA"/>
</dbReference>
<dbReference type="Proteomes" id="UP001501676">
    <property type="component" value="Unassembled WGS sequence"/>
</dbReference>
<evidence type="ECO:0000313" key="4">
    <source>
        <dbReference type="Proteomes" id="UP001501676"/>
    </source>
</evidence>
<feature type="compositionally biased region" description="Polar residues" evidence="1">
    <location>
        <begin position="72"/>
        <end position="85"/>
    </location>
</feature>
<evidence type="ECO:0000256" key="2">
    <source>
        <dbReference type="SAM" id="SignalP"/>
    </source>
</evidence>
<sequence>MRLVLRLALMLSILSLQGLHDPHSHHVHSEHLQAVAASEHTVPTHTDPVAPDRLRALPAALHTTGHPHTEPASLSNIDAGTTGRNQPRLPAHTHDTAATDLTALGIART</sequence>
<protein>
    <recommendedName>
        <fullName evidence="5">Secreted protein</fullName>
    </recommendedName>
</protein>
<organism evidence="3 4">
    <name type="scientific">Cryptosporangium minutisporangium</name>
    <dbReference type="NCBI Taxonomy" id="113569"/>
    <lineage>
        <taxon>Bacteria</taxon>
        <taxon>Bacillati</taxon>
        <taxon>Actinomycetota</taxon>
        <taxon>Actinomycetes</taxon>
        <taxon>Cryptosporangiales</taxon>
        <taxon>Cryptosporangiaceae</taxon>
        <taxon>Cryptosporangium</taxon>
    </lineage>
</organism>
<comment type="caution">
    <text evidence="3">The sequence shown here is derived from an EMBL/GenBank/DDBJ whole genome shotgun (WGS) entry which is preliminary data.</text>
</comment>
<feature type="chain" id="PRO_5046616752" description="Secreted protein" evidence="2">
    <location>
        <begin position="21"/>
        <end position="109"/>
    </location>
</feature>
<keyword evidence="4" id="KW-1185">Reference proteome</keyword>
<feature type="signal peptide" evidence="2">
    <location>
        <begin position="1"/>
        <end position="20"/>
    </location>
</feature>